<comment type="domain">
    <text evidence="2">A Gly-cisPro motif from one monomer fits into the active site of the other monomer to allow specific chiral rejection of L-amino acids.</text>
</comment>
<evidence type="ECO:0000313" key="3">
    <source>
        <dbReference type="EMBL" id="OFW55672.1"/>
    </source>
</evidence>
<dbReference type="GO" id="GO:0005737">
    <property type="term" value="C:cytoplasm"/>
    <property type="evidence" value="ECO:0007669"/>
    <property type="project" value="UniProtKB-SubCell"/>
</dbReference>
<gene>
    <name evidence="2" type="primary">dtd</name>
    <name evidence="3" type="ORF">A2Y75_05675</name>
</gene>
<dbReference type="GO" id="GO:0051500">
    <property type="term" value="F:D-tyrosyl-tRNA(Tyr) deacylase activity"/>
    <property type="evidence" value="ECO:0007669"/>
    <property type="project" value="TreeGrafter"/>
</dbReference>
<accession>A0A1F2WFQ7</accession>
<name>A0A1F2WFQ7_9ACTN</name>
<dbReference type="GO" id="GO:0000049">
    <property type="term" value="F:tRNA binding"/>
    <property type="evidence" value="ECO:0007669"/>
    <property type="project" value="UniProtKB-UniRule"/>
</dbReference>
<comment type="function">
    <text evidence="2">An aminoacyl-tRNA editing enzyme that deacylates mischarged D-aminoacyl-tRNAs. Also deacylates mischarged glycyl-tRNA(Ala), protecting cells against glycine mischarging by AlaRS. Acts via tRNA-based rather than protein-based catalysis; rejects L-amino acids rather than detecting D-amino acids in the active site. By recycling D-aminoacyl-tRNA to D-amino acids and free tRNA molecules, this enzyme counteracts the toxicity associated with the formation of D-aminoacyl-tRNA entities in vivo and helps enforce protein L-homochirality.</text>
</comment>
<feature type="short sequence motif" description="Gly-cisPro motif, important for rejection of L-amino acids" evidence="2">
    <location>
        <begin position="137"/>
        <end position="138"/>
    </location>
</feature>
<dbReference type="HAMAP" id="MF_00518">
    <property type="entry name" value="Deacylase_Dtd"/>
    <property type="match status" value="1"/>
</dbReference>
<dbReference type="EC" id="3.1.1.-" evidence="2"/>
<dbReference type="Gene3D" id="3.50.80.10">
    <property type="entry name" value="D-tyrosyl-tRNA(Tyr) deacylase"/>
    <property type="match status" value="1"/>
</dbReference>
<evidence type="ECO:0000256" key="2">
    <source>
        <dbReference type="HAMAP-Rule" id="MF_00518"/>
    </source>
</evidence>
<dbReference type="PANTHER" id="PTHR10472:SF5">
    <property type="entry name" value="D-AMINOACYL-TRNA DEACYLASE 1"/>
    <property type="match status" value="1"/>
</dbReference>
<evidence type="ECO:0000313" key="4">
    <source>
        <dbReference type="Proteomes" id="UP000177876"/>
    </source>
</evidence>
<reference evidence="3 4" key="1">
    <citation type="journal article" date="2016" name="Nat. Commun.">
        <title>Thousands of microbial genomes shed light on interconnected biogeochemical processes in an aquifer system.</title>
        <authorList>
            <person name="Anantharaman K."/>
            <person name="Brown C.T."/>
            <person name="Hug L.A."/>
            <person name="Sharon I."/>
            <person name="Castelle C.J."/>
            <person name="Probst A.J."/>
            <person name="Thomas B.C."/>
            <person name="Singh A."/>
            <person name="Wilkins M.J."/>
            <person name="Karaoz U."/>
            <person name="Brodie E.L."/>
            <person name="Williams K.H."/>
            <person name="Hubbard S.S."/>
            <person name="Banfield J.F."/>
        </authorList>
    </citation>
    <scope>NUCLEOTIDE SEQUENCE [LARGE SCALE GENOMIC DNA]</scope>
</reference>
<keyword evidence="2" id="KW-0378">Hydrolase</keyword>
<protein>
    <recommendedName>
        <fullName evidence="2">D-aminoacyl-tRNA deacylase</fullName>
        <shortName evidence="2">DTD</shortName>
        <ecNumber evidence="2">3.1.1.96</ecNumber>
    </recommendedName>
    <alternativeName>
        <fullName evidence="2">Gly-tRNA(Ala) deacylase</fullName>
        <ecNumber evidence="2">3.1.1.-</ecNumber>
    </alternativeName>
</protein>
<dbReference type="NCBIfam" id="TIGR00256">
    <property type="entry name" value="D-aminoacyl-tRNA deacylase"/>
    <property type="match status" value="1"/>
</dbReference>
<dbReference type="FunFam" id="3.50.80.10:FF:000001">
    <property type="entry name" value="D-aminoacyl-tRNA deacylase"/>
    <property type="match status" value="1"/>
</dbReference>
<comment type="subcellular location">
    <subcellularLocation>
        <location evidence="2">Cytoplasm</location>
    </subcellularLocation>
</comment>
<sequence length="145" mass="15905">MRAILQRVSSCSVSVDGEEISRIGRGLLVFLGVSRDDSLNDVEFIVKKTADLRVFDDREGKMNLSLRDVGGEIMLVSQFTLYADTRKGKRPAYTQAAHHEHGKELYEAASKAFYEAGFPPATGAFGAHMAVKLENDGPVTILLES</sequence>
<keyword evidence="2" id="KW-0963">Cytoplasm</keyword>
<dbReference type="STRING" id="1797197.A2Y75_05675"/>
<keyword evidence="2" id="KW-0820">tRNA-binding</keyword>
<dbReference type="EC" id="3.1.1.96" evidence="2"/>
<dbReference type="PANTHER" id="PTHR10472">
    <property type="entry name" value="D-TYROSYL-TRNA TYR DEACYLASE"/>
    <property type="match status" value="1"/>
</dbReference>
<organism evidence="3 4">
    <name type="scientific">Candidatus Solincola sediminis</name>
    <dbReference type="NCBI Taxonomy" id="1797199"/>
    <lineage>
        <taxon>Bacteria</taxon>
        <taxon>Bacillati</taxon>
        <taxon>Actinomycetota</taxon>
        <taxon>Candidatus Geothermincolia</taxon>
        <taxon>Candidatus Geothermincolales</taxon>
        <taxon>Candidatus Geothermincolaceae</taxon>
        <taxon>Candidatus Solincola</taxon>
    </lineage>
</organism>
<dbReference type="SUPFAM" id="SSF69500">
    <property type="entry name" value="DTD-like"/>
    <property type="match status" value="1"/>
</dbReference>
<dbReference type="InterPro" id="IPR003732">
    <property type="entry name" value="Daa-tRNA_deacyls_DTD"/>
</dbReference>
<dbReference type="InterPro" id="IPR023509">
    <property type="entry name" value="DTD-like_sf"/>
</dbReference>
<evidence type="ECO:0000256" key="1">
    <source>
        <dbReference type="ARBA" id="ARBA00009673"/>
    </source>
</evidence>
<proteinExistence type="inferred from homology"/>
<dbReference type="EMBL" id="MELK01000052">
    <property type="protein sequence ID" value="OFW55672.1"/>
    <property type="molecule type" value="Genomic_DNA"/>
</dbReference>
<comment type="catalytic activity">
    <reaction evidence="2">
        <text>a D-aminoacyl-tRNA + H2O = a tRNA + a D-alpha-amino acid + H(+)</text>
        <dbReference type="Rhea" id="RHEA:13953"/>
        <dbReference type="Rhea" id="RHEA-COMP:10123"/>
        <dbReference type="Rhea" id="RHEA-COMP:10124"/>
        <dbReference type="ChEBI" id="CHEBI:15377"/>
        <dbReference type="ChEBI" id="CHEBI:15378"/>
        <dbReference type="ChEBI" id="CHEBI:59871"/>
        <dbReference type="ChEBI" id="CHEBI:78442"/>
        <dbReference type="ChEBI" id="CHEBI:79333"/>
        <dbReference type="EC" id="3.1.1.96"/>
    </reaction>
</comment>
<keyword evidence="2" id="KW-0694">RNA-binding</keyword>
<comment type="caution">
    <text evidence="3">The sequence shown here is derived from an EMBL/GenBank/DDBJ whole genome shotgun (WGS) entry which is preliminary data.</text>
</comment>
<dbReference type="Proteomes" id="UP000177876">
    <property type="component" value="Unassembled WGS sequence"/>
</dbReference>
<dbReference type="GO" id="GO:0019478">
    <property type="term" value="P:D-amino acid catabolic process"/>
    <property type="evidence" value="ECO:0007669"/>
    <property type="project" value="UniProtKB-UniRule"/>
</dbReference>
<comment type="similarity">
    <text evidence="1 2">Belongs to the DTD family.</text>
</comment>
<dbReference type="AlphaFoldDB" id="A0A1F2WFQ7"/>
<dbReference type="Pfam" id="PF02580">
    <property type="entry name" value="Tyr_Deacylase"/>
    <property type="match status" value="1"/>
</dbReference>
<dbReference type="GO" id="GO:0043908">
    <property type="term" value="F:Ser(Gly)-tRNA(Ala) hydrolase activity"/>
    <property type="evidence" value="ECO:0007669"/>
    <property type="project" value="UniProtKB-UniRule"/>
</dbReference>
<dbReference type="GO" id="GO:0106026">
    <property type="term" value="F:Gly-tRNA(Ala) deacylase activity"/>
    <property type="evidence" value="ECO:0007669"/>
    <property type="project" value="UniProtKB-UniRule"/>
</dbReference>
<comment type="catalytic activity">
    <reaction evidence="2">
        <text>glycyl-tRNA(Ala) + H2O = tRNA(Ala) + glycine + H(+)</text>
        <dbReference type="Rhea" id="RHEA:53744"/>
        <dbReference type="Rhea" id="RHEA-COMP:9657"/>
        <dbReference type="Rhea" id="RHEA-COMP:13640"/>
        <dbReference type="ChEBI" id="CHEBI:15377"/>
        <dbReference type="ChEBI" id="CHEBI:15378"/>
        <dbReference type="ChEBI" id="CHEBI:57305"/>
        <dbReference type="ChEBI" id="CHEBI:78442"/>
        <dbReference type="ChEBI" id="CHEBI:78522"/>
    </reaction>
</comment>
<comment type="subunit">
    <text evidence="2">Homodimer.</text>
</comment>